<dbReference type="SUPFAM" id="SSF48452">
    <property type="entry name" value="TPR-like"/>
    <property type="match status" value="1"/>
</dbReference>
<evidence type="ECO:0000256" key="6">
    <source>
        <dbReference type="SAM" id="Coils"/>
    </source>
</evidence>
<keyword evidence="5" id="KW-0802">TPR repeat</keyword>
<evidence type="ECO:0000256" key="1">
    <source>
        <dbReference type="ARBA" id="ARBA00022723"/>
    </source>
</evidence>
<dbReference type="PANTHER" id="PTHR39490">
    <property type="entry name" value="ARRESTIN DOMAIN-CONTAINING PROTEIN D"/>
    <property type="match status" value="1"/>
</dbReference>
<evidence type="ECO:0000256" key="3">
    <source>
        <dbReference type="ARBA" id="ARBA00022833"/>
    </source>
</evidence>
<dbReference type="SUPFAM" id="SSF57903">
    <property type="entry name" value="FYVE/PHD zinc finger"/>
    <property type="match status" value="1"/>
</dbReference>
<feature type="region of interest" description="Disordered" evidence="7">
    <location>
        <begin position="103"/>
        <end position="231"/>
    </location>
</feature>
<feature type="region of interest" description="Disordered" evidence="7">
    <location>
        <begin position="515"/>
        <end position="540"/>
    </location>
</feature>
<keyword evidence="2 4" id="KW-0863">Zinc-finger</keyword>
<evidence type="ECO:0000313" key="10">
    <source>
        <dbReference type="Proteomes" id="UP001157938"/>
    </source>
</evidence>
<evidence type="ECO:0000259" key="8">
    <source>
        <dbReference type="PROSITE" id="PS50178"/>
    </source>
</evidence>
<name>A0ABN8C7B5_9STRA</name>
<evidence type="ECO:0000256" key="5">
    <source>
        <dbReference type="PROSITE-ProRule" id="PRU00339"/>
    </source>
</evidence>
<feature type="domain" description="FYVE-type" evidence="8">
    <location>
        <begin position="9"/>
        <end position="69"/>
    </location>
</feature>
<feature type="compositionally biased region" description="Polar residues" evidence="7">
    <location>
        <begin position="463"/>
        <end position="475"/>
    </location>
</feature>
<dbReference type="InterPro" id="IPR052113">
    <property type="entry name" value="FYVE-type_Zinc_Finger"/>
</dbReference>
<dbReference type="EMBL" id="CAKLBC010001008">
    <property type="protein sequence ID" value="CAH0489128.1"/>
    <property type="molecule type" value="Genomic_DNA"/>
</dbReference>
<dbReference type="InterPro" id="IPR000306">
    <property type="entry name" value="Znf_FYVE"/>
</dbReference>
<keyword evidence="1" id="KW-0479">Metal-binding</keyword>
<dbReference type="InterPro" id="IPR019734">
    <property type="entry name" value="TPR_rpt"/>
</dbReference>
<feature type="compositionally biased region" description="Basic and acidic residues" evidence="7">
    <location>
        <begin position="198"/>
        <end position="231"/>
    </location>
</feature>
<dbReference type="InterPro" id="IPR011990">
    <property type="entry name" value="TPR-like_helical_dom_sf"/>
</dbReference>
<dbReference type="PANTHER" id="PTHR39490:SF8">
    <property type="entry name" value="ZINC FINGER FYVE DOMAIN-CONTAINING PROTEIN 21"/>
    <property type="match status" value="1"/>
</dbReference>
<feature type="coiled-coil region" evidence="6">
    <location>
        <begin position="834"/>
        <end position="861"/>
    </location>
</feature>
<protein>
    <recommendedName>
        <fullName evidence="8">FYVE-type domain-containing protein</fullName>
    </recommendedName>
</protein>
<feature type="repeat" description="TPR" evidence="5">
    <location>
        <begin position="932"/>
        <end position="965"/>
    </location>
</feature>
<dbReference type="PROSITE" id="PS50178">
    <property type="entry name" value="ZF_FYVE"/>
    <property type="match status" value="1"/>
</dbReference>
<dbReference type="Proteomes" id="UP001157938">
    <property type="component" value="Unassembled WGS sequence"/>
</dbReference>
<evidence type="ECO:0000256" key="7">
    <source>
        <dbReference type="SAM" id="MobiDB-lite"/>
    </source>
</evidence>
<gene>
    <name evidence="9" type="ORF">PFR001_LOCUS4563</name>
</gene>
<proteinExistence type="predicted"/>
<reference evidence="9 10" key="1">
    <citation type="submission" date="2021-11" db="EMBL/GenBank/DDBJ databases">
        <authorList>
            <person name="Islam A."/>
            <person name="Islam S."/>
            <person name="Flora M.S."/>
            <person name="Rahman M."/>
            <person name="Ziaur R.M."/>
            <person name="Epstein J.H."/>
            <person name="Hassan M."/>
            <person name="Klassen M."/>
            <person name="Woodard K."/>
            <person name="Webb A."/>
            <person name="Webby R.J."/>
            <person name="El Zowalaty M.E."/>
        </authorList>
    </citation>
    <scope>NUCLEOTIDE SEQUENCE [LARGE SCALE GENOMIC DNA]</scope>
    <source>
        <strain evidence="9">Pf1</strain>
    </source>
</reference>
<dbReference type="InterPro" id="IPR017455">
    <property type="entry name" value="Znf_FYVE-rel"/>
</dbReference>
<feature type="compositionally biased region" description="Basic and acidic residues" evidence="7">
    <location>
        <begin position="103"/>
        <end position="145"/>
    </location>
</feature>
<feature type="compositionally biased region" description="Basic and acidic residues" evidence="7">
    <location>
        <begin position="699"/>
        <end position="732"/>
    </location>
</feature>
<feature type="compositionally biased region" description="Basic and acidic residues" evidence="7">
    <location>
        <begin position="335"/>
        <end position="450"/>
    </location>
</feature>
<feature type="compositionally biased region" description="Basic and acidic residues" evidence="7">
    <location>
        <begin position="555"/>
        <end position="569"/>
    </location>
</feature>
<feature type="compositionally biased region" description="Basic and acidic residues" evidence="7">
    <location>
        <begin position="586"/>
        <end position="598"/>
    </location>
</feature>
<dbReference type="Gene3D" id="1.25.40.10">
    <property type="entry name" value="Tetratricopeptide repeat domain"/>
    <property type="match status" value="1"/>
</dbReference>
<feature type="compositionally biased region" description="Acidic residues" evidence="7">
    <location>
        <begin position="638"/>
        <end position="647"/>
    </location>
</feature>
<feature type="region of interest" description="Disordered" evidence="7">
    <location>
        <begin position="275"/>
        <end position="294"/>
    </location>
</feature>
<dbReference type="InterPro" id="IPR013083">
    <property type="entry name" value="Znf_RING/FYVE/PHD"/>
</dbReference>
<organism evidence="9 10">
    <name type="scientific">Peronospora farinosa</name>
    <dbReference type="NCBI Taxonomy" id="134698"/>
    <lineage>
        <taxon>Eukaryota</taxon>
        <taxon>Sar</taxon>
        <taxon>Stramenopiles</taxon>
        <taxon>Oomycota</taxon>
        <taxon>Peronosporomycetes</taxon>
        <taxon>Peronosporales</taxon>
        <taxon>Peronosporaceae</taxon>
        <taxon>Peronospora</taxon>
    </lineage>
</organism>
<dbReference type="CDD" id="cd15760">
    <property type="entry name" value="FYVE_scVPS27p_like"/>
    <property type="match status" value="1"/>
</dbReference>
<feature type="compositionally biased region" description="Polar residues" evidence="7">
    <location>
        <begin position="734"/>
        <end position="747"/>
    </location>
</feature>
<sequence length="974" mass="113265">MDEFKPKPWQVQDRCGICSIEFSLLTKRHHCRSCGLSVCGRHSKNRVIVPTSLSKAQQRVCDSCYPKCRSGMAMELASPAPPVRQDLPADDVRRHTLVLRDGRDDGRRIRSPPDEVRRAAQEARRDRNDGSNRTWKSDEESRDMQSARVRRLRPPGIQSPRGRDSREVVSLRGRHARDGNLDFRDLSNDRADPRRKRDPRDKERRNRDPRERDLRARDPRARDPRERDLRERDLRARDPRERDLRARDPRERDLRVRDPRERDLRARDPRDRDIRVRDPRERDSCERDPRERDLRARDPRDRDIRVRDPRERDSCERDLRERDLRARDPRERGLRERDLRARDPRERRPRERDLQARYSGESESRERGLLAKDSRERDRRIRDPRERGPREEDPRERERRKRDLRERGSLENDRRDRNHRSKDPRERERPRDRALHERDLFDAAPREKSSRNSWGQKERRRPSLNTEPIRRQSSMKLLGPVSGSESGNQRSETSSTCRTASSTLSSFYAAVNATEDYKAKASSPKSKSKRLSSRKEKEIQSAFADSTFSIFSLAESDHSDSESKPEKNAVQKIPAHRLGKSRSHSVNREPMEKKEHLDFSASSSSVKYFEVSAITQKYLNPKPAKAAMEKASLKPMTEEENESDDSNAEPSRRYADIRGHTSERRRNVRPPSQGKHHHHKSRGKEQSKDHMLPPFQRGKPVDESFRDSGELLQEQEKLSDQNTDSKPKRISEDNGFQMTQLSLSNDKCYSDDDEKEDDTFVANRGKQDLAAKLRAKKAAIAGIDPASLDAKEKAPTTANYKLSRRDQEIMQQISELEAVVLQHNNDLLDLLDMYSEATKRAQNAQKGLKKAKVRVARYEKAHAAVSRAIRSGKLYMKQKEYMAAILEISRATGIERSNATLWYMLAECRLMVSQPAAAEDACMTCLKLHPTAAAVALLGRIMHERGRKDEAIECYLEALGRNDDSESEDDSAYM</sequence>
<feature type="compositionally biased region" description="Basic and acidic residues" evidence="7">
    <location>
        <begin position="176"/>
        <end position="192"/>
    </location>
</feature>
<feature type="compositionally biased region" description="Basic and acidic residues" evidence="7">
    <location>
        <begin position="650"/>
        <end position="665"/>
    </location>
</feature>
<evidence type="ECO:0000313" key="9">
    <source>
        <dbReference type="EMBL" id="CAH0489128.1"/>
    </source>
</evidence>
<dbReference type="Gene3D" id="3.30.40.10">
    <property type="entry name" value="Zinc/RING finger domain, C3HC4 (zinc finger)"/>
    <property type="match status" value="1"/>
</dbReference>
<comment type="caution">
    <text evidence="9">The sequence shown here is derived from an EMBL/GenBank/DDBJ whole genome shotgun (WGS) entry which is preliminary data.</text>
</comment>
<dbReference type="InterPro" id="IPR011011">
    <property type="entry name" value="Znf_FYVE_PHD"/>
</dbReference>
<accession>A0ABN8C7B5</accession>
<keyword evidence="6" id="KW-0175">Coiled coil</keyword>
<feature type="region of interest" description="Disordered" evidence="7">
    <location>
        <begin position="335"/>
        <end position="503"/>
    </location>
</feature>
<dbReference type="Pfam" id="PF01363">
    <property type="entry name" value="FYVE"/>
    <property type="match status" value="1"/>
</dbReference>
<feature type="region of interest" description="Disordered" evidence="7">
    <location>
        <begin position="554"/>
        <end position="604"/>
    </location>
</feature>
<keyword evidence="3" id="KW-0862">Zinc</keyword>
<dbReference type="SMART" id="SM00064">
    <property type="entry name" value="FYVE"/>
    <property type="match status" value="1"/>
</dbReference>
<dbReference type="PROSITE" id="PS50005">
    <property type="entry name" value="TPR"/>
    <property type="match status" value="1"/>
</dbReference>
<feature type="region of interest" description="Disordered" evidence="7">
    <location>
        <begin position="617"/>
        <end position="755"/>
    </location>
</feature>
<evidence type="ECO:0000256" key="4">
    <source>
        <dbReference type="PROSITE-ProRule" id="PRU00091"/>
    </source>
</evidence>
<evidence type="ECO:0000256" key="2">
    <source>
        <dbReference type="ARBA" id="ARBA00022771"/>
    </source>
</evidence>
<feature type="compositionally biased region" description="Basic residues" evidence="7">
    <location>
        <begin position="574"/>
        <end position="585"/>
    </location>
</feature>
<keyword evidence="10" id="KW-1185">Reference proteome</keyword>
<feature type="compositionally biased region" description="Polar residues" evidence="7">
    <location>
        <begin position="483"/>
        <end position="503"/>
    </location>
</feature>